<sequence>MFIRNINVGLAVVCVVLGTTVTTAETVCYFGQAPDPESNDSYRWVIPIEDPCRCTEVKLGGVNTFTSRLPFKVKYYDTFLQSRNSDEIQAWLNCTCRDPLGMESGAIPDSSLSVSDVGYAGFSAEKSRLNVTAAWCPVAEDQNQWIRVDLQSPTTVTGLITQGRHRSNVWVTSYKVQHSDDGTNWSDVTGTDGLPVKFQGNVDNETPVTNYFPAVLNTRFIQIRPLAWTRYICLRFELLGCRLSACRDPLGMESGIIPGSSLSASYENNSPGKFRLNAHEAWCAFVYDEDLWIRVDLGAVTTVTGLITQGDIQKYEWLFTPFRVQYSNDETNWSDVIGANGLAIQFQGNVDGVTPVTSYFPAAVNTRFIQIRPLESYISVCLRFELLGCRAA</sequence>
<dbReference type="GO" id="GO:0038023">
    <property type="term" value="F:signaling receptor activity"/>
    <property type="evidence" value="ECO:0007669"/>
    <property type="project" value="TreeGrafter"/>
</dbReference>
<keyword evidence="10" id="KW-1185">Reference proteome</keyword>
<dbReference type="GO" id="GO:0007155">
    <property type="term" value="P:cell adhesion"/>
    <property type="evidence" value="ECO:0007669"/>
    <property type="project" value="UniProtKB-KW"/>
</dbReference>
<dbReference type="Gene3D" id="2.60.120.260">
    <property type="entry name" value="Galactose-binding domain-like"/>
    <property type="match status" value="2"/>
</dbReference>
<dbReference type="Proteomes" id="UP000887568">
    <property type="component" value="Unplaced"/>
</dbReference>
<evidence type="ECO:0000313" key="10">
    <source>
        <dbReference type="Proteomes" id="UP000887568"/>
    </source>
</evidence>
<dbReference type="SUPFAM" id="SSF49785">
    <property type="entry name" value="Galactose-binding domain-like"/>
    <property type="match status" value="2"/>
</dbReference>
<dbReference type="InterPro" id="IPR050633">
    <property type="entry name" value="Neuropilin_MCO_CoagFactor"/>
</dbReference>
<dbReference type="GeneID" id="119734904"/>
<feature type="domain" description="F5/8 type C" evidence="8">
    <location>
        <begin position="246"/>
        <end position="389"/>
    </location>
</feature>
<dbReference type="CDD" id="cd00057">
    <property type="entry name" value="FA58C"/>
    <property type="match status" value="2"/>
</dbReference>
<dbReference type="OMA" id="EARWIRI"/>
<dbReference type="PANTHER" id="PTHR46806:SF5">
    <property type="entry name" value="F5_8 TYPE C DOMAIN-CONTAINING PROTEIN"/>
    <property type="match status" value="1"/>
</dbReference>
<evidence type="ECO:0000256" key="1">
    <source>
        <dbReference type="ARBA" id="ARBA00004184"/>
    </source>
</evidence>
<evidence type="ECO:0000256" key="3">
    <source>
        <dbReference type="ARBA" id="ARBA00022525"/>
    </source>
</evidence>
<dbReference type="GO" id="GO:0005576">
    <property type="term" value="C:extracellular region"/>
    <property type="evidence" value="ECO:0007669"/>
    <property type="project" value="UniProtKB-SubCell"/>
</dbReference>
<dbReference type="InterPro" id="IPR008979">
    <property type="entry name" value="Galactose-bd-like_sf"/>
</dbReference>
<dbReference type="PANTHER" id="PTHR46806">
    <property type="entry name" value="F5/8 TYPE C DOMAIN-CONTAINING PROTEIN"/>
    <property type="match status" value="1"/>
</dbReference>
<dbReference type="PROSITE" id="PS01286">
    <property type="entry name" value="FA58C_2"/>
    <property type="match status" value="2"/>
</dbReference>
<organism evidence="9 10">
    <name type="scientific">Patiria miniata</name>
    <name type="common">Bat star</name>
    <name type="synonym">Asterina miniata</name>
    <dbReference type="NCBI Taxonomy" id="46514"/>
    <lineage>
        <taxon>Eukaryota</taxon>
        <taxon>Metazoa</taxon>
        <taxon>Echinodermata</taxon>
        <taxon>Eleutherozoa</taxon>
        <taxon>Asterozoa</taxon>
        <taxon>Asteroidea</taxon>
        <taxon>Valvatacea</taxon>
        <taxon>Valvatida</taxon>
        <taxon>Asterinidae</taxon>
        <taxon>Patiria</taxon>
    </lineage>
</organism>
<keyword evidence="3" id="KW-0964">Secreted</keyword>
<dbReference type="GO" id="GO:0005886">
    <property type="term" value="C:plasma membrane"/>
    <property type="evidence" value="ECO:0007669"/>
    <property type="project" value="TreeGrafter"/>
</dbReference>
<evidence type="ECO:0000313" key="9">
    <source>
        <dbReference type="EnsemblMetazoa" id="XP_038064462.1"/>
    </source>
</evidence>
<dbReference type="PROSITE" id="PS50022">
    <property type="entry name" value="FA58C_3"/>
    <property type="match status" value="2"/>
</dbReference>
<evidence type="ECO:0000256" key="5">
    <source>
        <dbReference type="ARBA" id="ARBA00023136"/>
    </source>
</evidence>
<dbReference type="GO" id="GO:0012505">
    <property type="term" value="C:endomembrane system"/>
    <property type="evidence" value="ECO:0007669"/>
    <property type="project" value="UniProtKB-SubCell"/>
</dbReference>
<dbReference type="SMART" id="SM00231">
    <property type="entry name" value="FA58C"/>
    <property type="match status" value="2"/>
</dbReference>
<accession>A0A914AL49</accession>
<evidence type="ECO:0000256" key="6">
    <source>
        <dbReference type="ARBA" id="ARBA00023157"/>
    </source>
</evidence>
<dbReference type="Pfam" id="PF00754">
    <property type="entry name" value="F5_F8_type_C"/>
    <property type="match status" value="2"/>
</dbReference>
<keyword evidence="7" id="KW-0732">Signal</keyword>
<protein>
    <recommendedName>
        <fullName evidence="8">F5/8 type C domain-containing protein</fullName>
    </recommendedName>
</protein>
<dbReference type="OrthoDB" id="2121828at2759"/>
<evidence type="ECO:0000256" key="7">
    <source>
        <dbReference type="SAM" id="SignalP"/>
    </source>
</evidence>
<evidence type="ECO:0000256" key="2">
    <source>
        <dbReference type="ARBA" id="ARBA00004613"/>
    </source>
</evidence>
<keyword evidence="6" id="KW-1015">Disulfide bond</keyword>
<keyword evidence="4" id="KW-0130">Cell adhesion</keyword>
<feature type="signal peptide" evidence="7">
    <location>
        <begin position="1"/>
        <end position="24"/>
    </location>
</feature>
<feature type="domain" description="F5/8 type C" evidence="8">
    <location>
        <begin position="96"/>
        <end position="241"/>
    </location>
</feature>
<keyword evidence="5" id="KW-0472">Membrane</keyword>
<feature type="chain" id="PRO_5038138794" description="F5/8 type C domain-containing protein" evidence="7">
    <location>
        <begin position="25"/>
        <end position="392"/>
    </location>
</feature>
<reference evidence="9" key="1">
    <citation type="submission" date="2022-11" db="UniProtKB">
        <authorList>
            <consortium name="EnsemblMetazoa"/>
        </authorList>
    </citation>
    <scope>IDENTIFICATION</scope>
</reference>
<comment type="subcellular location">
    <subcellularLocation>
        <location evidence="1">Endomembrane system</location>
        <topology evidence="1">Peripheral membrane protein</topology>
    </subcellularLocation>
    <subcellularLocation>
        <location evidence="2">Secreted</location>
    </subcellularLocation>
</comment>
<dbReference type="InterPro" id="IPR000421">
    <property type="entry name" value="FA58C"/>
</dbReference>
<proteinExistence type="predicted"/>
<dbReference type="AlphaFoldDB" id="A0A914AL49"/>
<dbReference type="FunFam" id="2.60.120.260:FF:000002">
    <property type="entry name" value="Coagulation factor VIII"/>
    <property type="match status" value="1"/>
</dbReference>
<evidence type="ECO:0000256" key="4">
    <source>
        <dbReference type="ARBA" id="ARBA00022889"/>
    </source>
</evidence>
<name>A0A914AL49_PATMI</name>
<evidence type="ECO:0000259" key="8">
    <source>
        <dbReference type="PROSITE" id="PS50022"/>
    </source>
</evidence>
<dbReference type="RefSeq" id="XP_038064462.1">
    <property type="nucleotide sequence ID" value="XM_038208534.1"/>
</dbReference>
<dbReference type="EnsemblMetazoa" id="XM_038208534.1">
    <property type="protein sequence ID" value="XP_038064462.1"/>
    <property type="gene ID" value="LOC119734904"/>
</dbReference>